<keyword evidence="3" id="KW-1185">Reference proteome</keyword>
<dbReference type="SUPFAM" id="SSF52200">
    <property type="entry name" value="Toll/Interleukin receptor TIR domain"/>
    <property type="match status" value="1"/>
</dbReference>
<dbReference type="Pfam" id="PF13676">
    <property type="entry name" value="TIR_2"/>
    <property type="match status" value="1"/>
</dbReference>
<dbReference type="Gene3D" id="1.25.40.10">
    <property type="entry name" value="Tetratricopeptide repeat domain"/>
    <property type="match status" value="1"/>
</dbReference>
<dbReference type="SUPFAM" id="SSF81901">
    <property type="entry name" value="HCP-like"/>
    <property type="match status" value="1"/>
</dbReference>
<proteinExistence type="predicted"/>
<comment type="caution">
    <text evidence="2">The sequence shown here is derived from an EMBL/GenBank/DDBJ whole genome shotgun (WGS) entry which is preliminary data.</text>
</comment>
<gene>
    <name evidence="2" type="ORF">D0Y96_08215</name>
</gene>
<evidence type="ECO:0000313" key="3">
    <source>
        <dbReference type="Proteomes" id="UP000264702"/>
    </source>
</evidence>
<dbReference type="InterPro" id="IPR000157">
    <property type="entry name" value="TIR_dom"/>
</dbReference>
<dbReference type="InterPro" id="IPR011990">
    <property type="entry name" value="TPR-like_helical_dom_sf"/>
</dbReference>
<dbReference type="EMBL" id="QVQT01000003">
    <property type="protein sequence ID" value="RFU16730.1"/>
    <property type="molecule type" value="Genomic_DNA"/>
</dbReference>
<name>A0A372IP40_9BACT</name>
<dbReference type="InterPro" id="IPR052748">
    <property type="entry name" value="ISR_Activator"/>
</dbReference>
<dbReference type="InterPro" id="IPR006597">
    <property type="entry name" value="Sel1-like"/>
</dbReference>
<dbReference type="InterPro" id="IPR035897">
    <property type="entry name" value="Toll_tir_struct_dom_sf"/>
</dbReference>
<dbReference type="GO" id="GO:0007165">
    <property type="term" value="P:signal transduction"/>
    <property type="evidence" value="ECO:0007669"/>
    <property type="project" value="InterPro"/>
</dbReference>
<dbReference type="Gene3D" id="3.40.50.10140">
    <property type="entry name" value="Toll/interleukin-1 receptor homology (TIR) domain"/>
    <property type="match status" value="1"/>
</dbReference>
<evidence type="ECO:0000313" key="2">
    <source>
        <dbReference type="EMBL" id="RFU16730.1"/>
    </source>
</evidence>
<keyword evidence="2" id="KW-0675">Receptor</keyword>
<organism evidence="2 3">
    <name type="scientific">Paracidobacterium acidisoli</name>
    <dbReference type="NCBI Taxonomy" id="2303751"/>
    <lineage>
        <taxon>Bacteria</taxon>
        <taxon>Pseudomonadati</taxon>
        <taxon>Acidobacteriota</taxon>
        <taxon>Terriglobia</taxon>
        <taxon>Terriglobales</taxon>
        <taxon>Acidobacteriaceae</taxon>
        <taxon>Paracidobacterium</taxon>
    </lineage>
</organism>
<dbReference type="PANTHER" id="PTHR45011:SF1">
    <property type="entry name" value="DAP3-BINDING CELL DEATH ENHANCER 1"/>
    <property type="match status" value="1"/>
</dbReference>
<feature type="domain" description="TIR" evidence="1">
    <location>
        <begin position="16"/>
        <end position="126"/>
    </location>
</feature>
<protein>
    <submittedName>
        <fullName evidence="2">Toll/interleukin-1 receptor domain-containing protein</fullName>
    </submittedName>
</protein>
<dbReference type="Proteomes" id="UP000264702">
    <property type="component" value="Unassembled WGS sequence"/>
</dbReference>
<accession>A0A372IP40</accession>
<dbReference type="Pfam" id="PF08238">
    <property type="entry name" value="Sel1"/>
    <property type="match status" value="5"/>
</dbReference>
<sequence length="363" mass="40287">MEEPIRSAAITPMNHVFISYSNADRAAVDTICSFLESVGVPCWIAHRDEPAAEFYQTPIVEAIQSAVACVFVLTRNSNRSRDVANEVHLAFRSKRILVPFRLEKFQLGGDLLYYLDRVQTIDATAGLNEVALRQLGDVLKRLIGEASVQKQEGDQDWRACEAAAMRGDAEARYRLAVHYSDEQSETLRPAEAVRWFRAAAEQGHAESAWKLALAYRSGNGVVRSEPEAARWIQTAAKLGYAPAEFAWGQMLLQERGESANAREAAVWFDRAAAQGITDARYNLALLYLNGRGVERNYPRALEAMRECAGAGHAGAEYYLAWMLMHGYGAPADHSEALLWAERAAGQGHEMARRLVRELGSEAL</sequence>
<dbReference type="AlphaFoldDB" id="A0A372IP40"/>
<reference evidence="2 3" key="1">
    <citation type="submission" date="2018-08" db="EMBL/GenBank/DDBJ databases">
        <title>Acidipila sp. 4G-K13, an acidobacterium isolated from forest soil.</title>
        <authorList>
            <person name="Gao Z.-H."/>
            <person name="Qiu L.-H."/>
        </authorList>
    </citation>
    <scope>NUCLEOTIDE SEQUENCE [LARGE SCALE GENOMIC DNA]</scope>
    <source>
        <strain evidence="2 3">4G-K13</strain>
    </source>
</reference>
<dbReference type="SMART" id="SM00671">
    <property type="entry name" value="SEL1"/>
    <property type="match status" value="5"/>
</dbReference>
<dbReference type="PANTHER" id="PTHR45011">
    <property type="entry name" value="DAP3-BINDING CELL DEATH ENHANCER 1"/>
    <property type="match status" value="1"/>
</dbReference>
<evidence type="ECO:0000259" key="1">
    <source>
        <dbReference type="Pfam" id="PF13676"/>
    </source>
</evidence>